<dbReference type="Pfam" id="PF12550">
    <property type="entry name" value="GCR1_C"/>
    <property type="match status" value="1"/>
</dbReference>
<comment type="caution">
    <text evidence="4">The sequence shown here is derived from an EMBL/GenBank/DDBJ whole genome shotgun (WGS) entry which is preliminary data.</text>
</comment>
<dbReference type="InterPro" id="IPR052146">
    <property type="entry name" value="HOT1"/>
</dbReference>
<evidence type="ECO:0000313" key="5">
    <source>
        <dbReference type="Proteomes" id="UP001303647"/>
    </source>
</evidence>
<feature type="region of interest" description="Disordered" evidence="1">
    <location>
        <begin position="598"/>
        <end position="660"/>
    </location>
</feature>
<feature type="compositionally biased region" description="Polar residues" evidence="1">
    <location>
        <begin position="648"/>
        <end position="658"/>
    </location>
</feature>
<dbReference type="Pfam" id="PF16787">
    <property type="entry name" value="NDC10_II"/>
    <property type="match status" value="1"/>
</dbReference>
<reference evidence="4" key="1">
    <citation type="journal article" date="2023" name="Mol. Phylogenet. Evol.">
        <title>Genome-scale phylogeny and comparative genomics of the fungal order Sordariales.</title>
        <authorList>
            <person name="Hensen N."/>
            <person name="Bonometti L."/>
            <person name="Westerberg I."/>
            <person name="Brannstrom I.O."/>
            <person name="Guillou S."/>
            <person name="Cros-Aarteil S."/>
            <person name="Calhoun S."/>
            <person name="Haridas S."/>
            <person name="Kuo A."/>
            <person name="Mondo S."/>
            <person name="Pangilinan J."/>
            <person name="Riley R."/>
            <person name="LaButti K."/>
            <person name="Andreopoulos B."/>
            <person name="Lipzen A."/>
            <person name="Chen C."/>
            <person name="Yan M."/>
            <person name="Daum C."/>
            <person name="Ng V."/>
            <person name="Clum A."/>
            <person name="Steindorff A."/>
            <person name="Ohm R.A."/>
            <person name="Martin F."/>
            <person name="Silar P."/>
            <person name="Natvig D.O."/>
            <person name="Lalanne C."/>
            <person name="Gautier V."/>
            <person name="Ament-Velasquez S.L."/>
            <person name="Kruys A."/>
            <person name="Hutchinson M.I."/>
            <person name="Powell A.J."/>
            <person name="Barry K."/>
            <person name="Miller A.N."/>
            <person name="Grigoriev I.V."/>
            <person name="Debuchy R."/>
            <person name="Gladieux P."/>
            <person name="Hiltunen Thoren M."/>
            <person name="Johannesson H."/>
        </authorList>
    </citation>
    <scope>NUCLEOTIDE SEQUENCE</scope>
    <source>
        <strain evidence="4">CBS 359.72</strain>
    </source>
</reference>
<dbReference type="InterPro" id="IPR022210">
    <property type="entry name" value="TF_GCR1-like"/>
</dbReference>
<reference evidence="4" key="2">
    <citation type="submission" date="2023-05" db="EMBL/GenBank/DDBJ databases">
        <authorList>
            <consortium name="Lawrence Berkeley National Laboratory"/>
            <person name="Steindorff A."/>
            <person name="Hensen N."/>
            <person name="Bonometti L."/>
            <person name="Westerberg I."/>
            <person name="Brannstrom I.O."/>
            <person name="Guillou S."/>
            <person name="Cros-Aarteil S."/>
            <person name="Calhoun S."/>
            <person name="Haridas S."/>
            <person name="Kuo A."/>
            <person name="Mondo S."/>
            <person name="Pangilinan J."/>
            <person name="Riley R."/>
            <person name="Labutti K."/>
            <person name="Andreopoulos B."/>
            <person name="Lipzen A."/>
            <person name="Chen C."/>
            <person name="Yanf M."/>
            <person name="Daum C."/>
            <person name="Ng V."/>
            <person name="Clum A."/>
            <person name="Ohm R."/>
            <person name="Martin F."/>
            <person name="Silar P."/>
            <person name="Natvig D."/>
            <person name="Lalanne C."/>
            <person name="Gautier V."/>
            <person name="Ament-Velasquez S.L."/>
            <person name="Kruys A."/>
            <person name="Hutchinson M.I."/>
            <person name="Powell A.J."/>
            <person name="Barry K."/>
            <person name="Miller A.N."/>
            <person name="Grigoriev I.V."/>
            <person name="Debuchy R."/>
            <person name="Gladieux P."/>
            <person name="Thoren M.H."/>
            <person name="Johannesson H."/>
        </authorList>
    </citation>
    <scope>NUCLEOTIDE SEQUENCE</scope>
    <source>
        <strain evidence="4">CBS 359.72</strain>
    </source>
</reference>
<dbReference type="InterPro" id="IPR038279">
    <property type="entry name" value="Ndc10_dom2_sf"/>
</dbReference>
<protein>
    <submittedName>
        <fullName evidence="4">Uncharacterized protein</fullName>
    </submittedName>
</protein>
<feature type="domain" description="Ndc10" evidence="3">
    <location>
        <begin position="258"/>
        <end position="515"/>
    </location>
</feature>
<gene>
    <name evidence="4" type="ORF">C7999DRAFT_39914</name>
</gene>
<name>A0AAN7CV22_9PEZI</name>
<proteinExistence type="predicted"/>
<feature type="compositionally biased region" description="Low complexity" evidence="1">
    <location>
        <begin position="617"/>
        <end position="640"/>
    </location>
</feature>
<keyword evidence="5" id="KW-1185">Reference proteome</keyword>
<dbReference type="GO" id="GO:0060963">
    <property type="term" value="P:positive regulation of ribosomal protein gene transcription by RNA polymerase II"/>
    <property type="evidence" value="ECO:0007669"/>
    <property type="project" value="TreeGrafter"/>
</dbReference>
<dbReference type="Proteomes" id="UP001303647">
    <property type="component" value="Unassembled WGS sequence"/>
</dbReference>
<dbReference type="PANTHER" id="PTHR37784:SF2">
    <property type="entry name" value="HIGH-OSMOLARITY-INDUCED TRANSCRIPTION PROTEIN 1"/>
    <property type="match status" value="1"/>
</dbReference>
<organism evidence="4 5">
    <name type="scientific">Corynascus novoguineensis</name>
    <dbReference type="NCBI Taxonomy" id="1126955"/>
    <lineage>
        <taxon>Eukaryota</taxon>
        <taxon>Fungi</taxon>
        <taxon>Dikarya</taxon>
        <taxon>Ascomycota</taxon>
        <taxon>Pezizomycotina</taxon>
        <taxon>Sordariomycetes</taxon>
        <taxon>Sordariomycetidae</taxon>
        <taxon>Sordariales</taxon>
        <taxon>Chaetomiaceae</taxon>
        <taxon>Corynascus</taxon>
    </lineage>
</organism>
<evidence type="ECO:0000256" key="1">
    <source>
        <dbReference type="SAM" id="MobiDB-lite"/>
    </source>
</evidence>
<dbReference type="GO" id="GO:0000981">
    <property type="term" value="F:DNA-binding transcription factor activity, RNA polymerase II-specific"/>
    <property type="evidence" value="ECO:0007669"/>
    <property type="project" value="TreeGrafter"/>
</dbReference>
<evidence type="ECO:0000259" key="3">
    <source>
        <dbReference type="Pfam" id="PF16787"/>
    </source>
</evidence>
<dbReference type="AlphaFoldDB" id="A0AAN7CV22"/>
<accession>A0AAN7CV22</accession>
<dbReference type="InterPro" id="IPR031872">
    <property type="entry name" value="NDC10_II"/>
</dbReference>
<dbReference type="PANTHER" id="PTHR37784">
    <property type="entry name" value="PROTEIN MSN1"/>
    <property type="match status" value="1"/>
</dbReference>
<sequence length="777" mass="87885">MASTAIGDARVREVMEYYLLNLEGTVPRNTVKTYKLKQQEWKDWCSKNWDPIPEDWATRLSAWPLGRPLPGDLVNEGKLLLFMKAEVVTRAPRKGARLKKQRKRRLDAAVAIEKAAPAKRQRRDEIVGATEFEEDDDDEPVIATPSLELAYKSVRTYISVIQRLYDERKSRHINPAPRPQGIALKAVKKSILAAGTIKDAYTKAQLFQHHDAAWRHDSGDMSCLLRTQVDFFFWQSYASPPEQPPADGATRLLSPRAPQRGQKSREFPTYALVIVMNQGKTNQHGRMEYGAALRHCDVRCCLVSAMAFYFFWHWQLEGQEPFHNFQHSEDWYDIKVLRRSAKESTKELSAQTANAWISRLYAASGIRTSKVSHAPRVATAQNADMDGVSEGQVNTACGQWNSGDQMTSCYLTSLPFEFMRSIADFDPDWSESYFPPPDTIKPLFALRTRVWPSLNEWKYIHDTGASSGEANMAAGAFLVLLDWFRDVLLQDAVFLQKLYPRHPLFQNPVFQSPQFAAYALQVENACHTTEEDSHMATIDRAIPAVAEKLRALSSQQTATNVWIERSFVELAQHVQRLEKKIDELSRASYTVTIGPGSNTAVQRLELPKRGRPRAPSRRSAPAPTTAPFRRAASPGSSSSTGEEEPASVSQPDPASRPQQAPVEANIPRFEFPLDIGCIPDLWRLWRYGRASMPSIESLEAEYGAAWRPKSQKSVFCGRKAIVDFILRKSRERGGEASAAEHSRVIEQREKLCPKWSLDKVTKAIKNGDLERRWPPEA</sequence>
<dbReference type="Gene3D" id="1.10.443.20">
    <property type="entry name" value="Centromere DNA-binding protein complex CBF3 subunit, domain 2"/>
    <property type="match status" value="1"/>
</dbReference>
<dbReference type="GO" id="GO:0000978">
    <property type="term" value="F:RNA polymerase II cis-regulatory region sequence-specific DNA binding"/>
    <property type="evidence" value="ECO:0007669"/>
    <property type="project" value="TreeGrafter"/>
</dbReference>
<feature type="region of interest" description="Disordered" evidence="1">
    <location>
        <begin position="242"/>
        <end position="263"/>
    </location>
</feature>
<dbReference type="EMBL" id="MU857630">
    <property type="protein sequence ID" value="KAK4248923.1"/>
    <property type="molecule type" value="Genomic_DNA"/>
</dbReference>
<evidence type="ECO:0000313" key="4">
    <source>
        <dbReference type="EMBL" id="KAK4248923.1"/>
    </source>
</evidence>
<feature type="domain" description="Transcription activator GCR1-like" evidence="2">
    <location>
        <begin position="669"/>
        <end position="735"/>
    </location>
</feature>
<evidence type="ECO:0000259" key="2">
    <source>
        <dbReference type="Pfam" id="PF12550"/>
    </source>
</evidence>